<name>A0A4Z0WAA3_9GAMM</name>
<gene>
    <name evidence="1" type="ORF">E4656_09565</name>
</gene>
<dbReference type="RefSeq" id="WP_135483004.1">
    <property type="nucleotide sequence ID" value="NZ_SRMF01000003.1"/>
</dbReference>
<sequence>MLIRKPDPKAGMPPEPVDPEHLREALHSGSADDCIRLLCGTEQLPAECRQSALDRLSRESDSRLQQILLNHIVVDLQAEEVEPLIALLSSDDAGLRNQVIDALGQVRQGAVAELLAQAVRQRLHDDDPDIRILTLNLVATLELPQLLPEVEQCLREDAHLNVCMTALDVILMLGNEDHWPAVESLTQRFPDEPFVAFSVRRARSQLRDQD</sequence>
<evidence type="ECO:0000313" key="2">
    <source>
        <dbReference type="Proteomes" id="UP000297475"/>
    </source>
</evidence>
<dbReference type="EMBL" id="SRMF01000003">
    <property type="protein sequence ID" value="TGG93295.1"/>
    <property type="molecule type" value="Genomic_DNA"/>
</dbReference>
<dbReference type="AlphaFoldDB" id="A0A4Z0WAA3"/>
<proteinExistence type="predicted"/>
<organism evidence="1 2">
    <name type="scientific">Natronospirillum operosum</name>
    <dbReference type="NCBI Taxonomy" id="2759953"/>
    <lineage>
        <taxon>Bacteria</taxon>
        <taxon>Pseudomonadati</taxon>
        <taxon>Pseudomonadota</taxon>
        <taxon>Gammaproteobacteria</taxon>
        <taxon>Oceanospirillales</taxon>
        <taxon>Natronospirillaceae</taxon>
        <taxon>Natronospirillum</taxon>
    </lineage>
</organism>
<evidence type="ECO:0008006" key="3">
    <source>
        <dbReference type="Google" id="ProtNLM"/>
    </source>
</evidence>
<comment type="caution">
    <text evidence="1">The sequence shown here is derived from an EMBL/GenBank/DDBJ whole genome shotgun (WGS) entry which is preliminary data.</text>
</comment>
<reference evidence="1 2" key="1">
    <citation type="submission" date="2019-04" db="EMBL/GenBank/DDBJ databases">
        <title>Natronospirillum operosus gen. nov., sp. nov., a haloalkaliphilic satellite isolated from decaying biomass of laboratory culture of cyanobacterium Geitlerinema sp. and proposal of Natronospirillaceae fam. nov. and Saccharospirillaceae fam. nov.</title>
        <authorList>
            <person name="Kevbrin V."/>
            <person name="Boltyanskaya Y."/>
            <person name="Koziaeva V."/>
            <person name="Grouzdev D.S."/>
            <person name="Park M."/>
            <person name="Cho J."/>
        </authorList>
    </citation>
    <scope>NUCLEOTIDE SEQUENCE [LARGE SCALE GENOMIC DNA]</scope>
    <source>
        <strain evidence="1 2">G-116</strain>
    </source>
</reference>
<dbReference type="OrthoDB" id="7359267at2"/>
<evidence type="ECO:0000313" key="1">
    <source>
        <dbReference type="EMBL" id="TGG93295.1"/>
    </source>
</evidence>
<dbReference type="SUPFAM" id="SSF48371">
    <property type="entry name" value="ARM repeat"/>
    <property type="match status" value="1"/>
</dbReference>
<dbReference type="InterPro" id="IPR011989">
    <property type="entry name" value="ARM-like"/>
</dbReference>
<dbReference type="Proteomes" id="UP000297475">
    <property type="component" value="Unassembled WGS sequence"/>
</dbReference>
<dbReference type="InterPro" id="IPR016024">
    <property type="entry name" value="ARM-type_fold"/>
</dbReference>
<accession>A0A4Z0WAA3</accession>
<keyword evidence="2" id="KW-1185">Reference proteome</keyword>
<protein>
    <recommendedName>
        <fullName evidence="3">HEAT repeat domain-containing protein</fullName>
    </recommendedName>
</protein>
<dbReference type="Gene3D" id="1.25.10.10">
    <property type="entry name" value="Leucine-rich Repeat Variant"/>
    <property type="match status" value="1"/>
</dbReference>